<feature type="non-terminal residue" evidence="2">
    <location>
        <position position="1"/>
    </location>
</feature>
<evidence type="ECO:0000313" key="2">
    <source>
        <dbReference type="EMBL" id="AFQ35182.1"/>
    </source>
</evidence>
<keyword evidence="2" id="KW-0675">Receptor</keyword>
<proteinExistence type="predicted"/>
<dbReference type="AlphaFoldDB" id="J7IF39"/>
<feature type="region of interest" description="Disordered" evidence="1">
    <location>
        <begin position="1"/>
        <end position="60"/>
    </location>
</feature>
<reference evidence="2" key="1">
    <citation type="journal article" date="2012" name="Mol. Ecol.">
        <title>Effects of vicariant barriers, habitat stability, population isolation and environmental features on species divergence in the south-western Australian coastal reptile community.</title>
        <authorList>
            <person name="Edwards D.L."/>
            <person name="Keogh J.S."/>
            <person name="Knowles L.L."/>
        </authorList>
    </citation>
    <scope>NUCLEOTIDE SEQUENCE</scope>
    <source>
        <strain evidence="2">LP42a_12</strain>
    </source>
</reference>
<protein>
    <submittedName>
        <fullName evidence="2">Prolactin receptor</fullName>
    </submittedName>
</protein>
<evidence type="ECO:0000256" key="1">
    <source>
        <dbReference type="SAM" id="MobiDB-lite"/>
    </source>
</evidence>
<name>J7IF39_9SAUR</name>
<sequence>DSEDQQLMPTNDKSHPNKSTKLTHKETDNDSGRGSCESPSLISEKRKEARNSPLELKIPEDTNLLQGNAVRGSHSERPNIDLEGQLLCFSSGGPKSSTWPGAQQNNNQTPSCSYHETGNFCKPAVSAVNVNRSSVLMGSEETYLSDHPRTFAPPNERRPATLAEAANLLASAQYDQKALWLLPPERSQDLSAKPMDYVEVHKV</sequence>
<organism evidence="2">
    <name type="scientific">Lerista praepedita</name>
    <dbReference type="NCBI Taxonomy" id="470375"/>
    <lineage>
        <taxon>Eukaryota</taxon>
        <taxon>Metazoa</taxon>
        <taxon>Chordata</taxon>
        <taxon>Craniata</taxon>
        <taxon>Vertebrata</taxon>
        <taxon>Euteleostomi</taxon>
        <taxon>Lepidosauria</taxon>
        <taxon>Squamata</taxon>
        <taxon>Bifurcata</taxon>
        <taxon>Unidentata</taxon>
        <taxon>Scinciformata</taxon>
        <taxon>Scincidae</taxon>
        <taxon>Sphenomorphinae</taxon>
        <taxon>Lerista</taxon>
    </lineage>
</organism>
<accession>J7IF39</accession>
<dbReference type="EMBL" id="JQ518103">
    <property type="protein sequence ID" value="AFQ35182.1"/>
    <property type="molecule type" value="Genomic_DNA"/>
</dbReference>
<feature type="compositionally biased region" description="Polar residues" evidence="1">
    <location>
        <begin position="1"/>
        <end position="11"/>
    </location>
</feature>
<gene>
    <name evidence="2" type="primary">PRLR</name>
</gene>
<feature type="non-terminal residue" evidence="2">
    <location>
        <position position="203"/>
    </location>
</feature>